<keyword evidence="4" id="KW-1185">Reference proteome</keyword>
<gene>
    <name evidence="3" type="primary">proX_2</name>
    <name evidence="3" type="ORF">XINFAN_00510</name>
</gene>
<sequence>MKKYLLSAGLIAAGLSFGPAGARAGEIAWCDGGKTITFAGVDWESAAFITAVMQRLLADGYGCQVDSIPGNTMILEQATADGEVQIFAEDWLGRSDVLAKAIAEGKTIPVGHPFTGAAEGWFVPDYVVNGDAARDIEPMAPDLKSVHQLSDPAMVALFADPEELGKGRFLNCPSGWSCEAVSTAKLQAYGLTDHYVNMRPGTGVALDAEITSNILRGEPLLFYYWSPTAVMGRFDLIQLEEDPYSDECWAQITDPNGSRDQACAFPEVEVIYSLNKDFHDAAPEIVDILGKAEFPLADINGVLAYMVDNKADAAKAADWFLREKPEVWGAWISPEARARVEATLQ</sequence>
<name>A0A3P5WLH6_9RHOB</name>
<dbReference type="Pfam" id="PF04069">
    <property type="entry name" value="OpuAC"/>
    <property type="match status" value="1"/>
</dbReference>
<proteinExistence type="predicted"/>
<dbReference type="InterPro" id="IPR007210">
    <property type="entry name" value="ABC_Gly_betaine_transp_sub-bd"/>
</dbReference>
<dbReference type="SUPFAM" id="SSF53850">
    <property type="entry name" value="Periplasmic binding protein-like II"/>
    <property type="match status" value="1"/>
</dbReference>
<dbReference type="GO" id="GO:0022857">
    <property type="term" value="F:transmembrane transporter activity"/>
    <property type="evidence" value="ECO:0007669"/>
    <property type="project" value="InterPro"/>
</dbReference>
<feature type="signal peptide" evidence="1">
    <location>
        <begin position="1"/>
        <end position="24"/>
    </location>
</feature>
<protein>
    <submittedName>
        <fullName evidence="3">Glycine betaine-binding periplasmic protein</fullName>
    </submittedName>
</protein>
<evidence type="ECO:0000313" key="3">
    <source>
        <dbReference type="EMBL" id="VDC20461.1"/>
    </source>
</evidence>
<evidence type="ECO:0000259" key="2">
    <source>
        <dbReference type="Pfam" id="PF04069"/>
    </source>
</evidence>
<dbReference type="Proteomes" id="UP000277498">
    <property type="component" value="Unassembled WGS sequence"/>
</dbReference>
<keyword evidence="1" id="KW-0732">Signal</keyword>
<dbReference type="CDD" id="cd13641">
    <property type="entry name" value="PBP2_HisX_like"/>
    <property type="match status" value="1"/>
</dbReference>
<feature type="domain" description="ABC-type glycine betaine transport system substrate-binding" evidence="2">
    <location>
        <begin position="34"/>
        <end position="323"/>
    </location>
</feature>
<evidence type="ECO:0000313" key="4">
    <source>
        <dbReference type="Proteomes" id="UP000277498"/>
    </source>
</evidence>
<evidence type="ECO:0000256" key="1">
    <source>
        <dbReference type="SAM" id="SignalP"/>
    </source>
</evidence>
<dbReference type="Gene3D" id="3.40.190.100">
    <property type="entry name" value="Glycine betaine-binding periplasmic protein, domain 2"/>
    <property type="match status" value="1"/>
</dbReference>
<feature type="chain" id="PRO_5018135151" evidence="1">
    <location>
        <begin position="25"/>
        <end position="345"/>
    </location>
</feature>
<dbReference type="OrthoDB" id="9786266at2"/>
<dbReference type="EMBL" id="UXAW01000033">
    <property type="protein sequence ID" value="VDC20461.1"/>
    <property type="molecule type" value="Genomic_DNA"/>
</dbReference>
<dbReference type="GO" id="GO:0043190">
    <property type="term" value="C:ATP-binding cassette (ABC) transporter complex"/>
    <property type="evidence" value="ECO:0007669"/>
    <property type="project" value="InterPro"/>
</dbReference>
<dbReference type="AlphaFoldDB" id="A0A3P5WLH6"/>
<accession>A0A3P5WLH6</accession>
<reference evidence="3 4" key="1">
    <citation type="submission" date="2018-11" db="EMBL/GenBank/DDBJ databases">
        <authorList>
            <person name="Criscuolo A."/>
        </authorList>
    </citation>
    <scope>NUCLEOTIDE SEQUENCE [LARGE SCALE GENOMIC DNA]</scope>
    <source>
        <strain evidence="3">ACIP111625</strain>
    </source>
</reference>
<organism evidence="3 4">
    <name type="scientific">Pseudogemmobacter humi</name>
    <dbReference type="NCBI Taxonomy" id="2483812"/>
    <lineage>
        <taxon>Bacteria</taxon>
        <taxon>Pseudomonadati</taxon>
        <taxon>Pseudomonadota</taxon>
        <taxon>Alphaproteobacteria</taxon>
        <taxon>Rhodobacterales</taxon>
        <taxon>Paracoccaceae</taxon>
        <taxon>Pseudogemmobacter</taxon>
    </lineage>
</organism>
<dbReference type="RefSeq" id="WP_124084937.1">
    <property type="nucleotide sequence ID" value="NZ_UXAW01000033.1"/>
</dbReference>